<dbReference type="Gene3D" id="2.60.40.150">
    <property type="entry name" value="C2 domain"/>
    <property type="match status" value="5"/>
</dbReference>
<dbReference type="InterPro" id="IPR052455">
    <property type="entry name" value="Tricalbin_domain"/>
</dbReference>
<dbReference type="CDD" id="cd21678">
    <property type="entry name" value="SMP_TCB"/>
    <property type="match status" value="1"/>
</dbReference>
<dbReference type="CDD" id="cd00030">
    <property type="entry name" value="C2"/>
    <property type="match status" value="1"/>
</dbReference>
<feature type="region of interest" description="Disordered" evidence="11">
    <location>
        <begin position="877"/>
        <end position="959"/>
    </location>
</feature>
<accession>A0A1Q5QCH4</accession>
<keyword evidence="6" id="KW-0256">Endoplasmic reticulum</keyword>
<feature type="domain" description="SMP-LTD" evidence="14">
    <location>
        <begin position="239"/>
        <end position="444"/>
    </location>
</feature>
<evidence type="ECO:0000256" key="3">
    <source>
        <dbReference type="ARBA" id="ARBA00022553"/>
    </source>
</evidence>
<keyword evidence="16" id="KW-1185">Reference proteome</keyword>
<dbReference type="CDD" id="cd04045">
    <property type="entry name" value="C2C_Tricalbin-like"/>
    <property type="match status" value="1"/>
</dbReference>
<dbReference type="GO" id="GO:0008289">
    <property type="term" value="F:lipid binding"/>
    <property type="evidence" value="ECO:0007669"/>
    <property type="project" value="UniProtKB-KW"/>
</dbReference>
<keyword evidence="4 12" id="KW-0812">Transmembrane</keyword>
<dbReference type="GO" id="GO:0071944">
    <property type="term" value="C:cell periphery"/>
    <property type="evidence" value="ECO:0007669"/>
    <property type="project" value="UniProtKB-ARBA"/>
</dbReference>
<keyword evidence="7 12" id="KW-1133">Transmembrane helix</keyword>
<dbReference type="InterPro" id="IPR037765">
    <property type="entry name" value="C2B_Tricalbin"/>
</dbReference>
<evidence type="ECO:0000256" key="10">
    <source>
        <dbReference type="ARBA" id="ARBA00023136"/>
    </source>
</evidence>
<dbReference type="GO" id="GO:0061817">
    <property type="term" value="P:endoplasmic reticulum-plasma membrane tethering"/>
    <property type="evidence" value="ECO:0007669"/>
    <property type="project" value="InterPro"/>
</dbReference>
<comment type="subcellular location">
    <subcellularLocation>
        <location evidence="1">Endoplasmic reticulum membrane</location>
    </subcellularLocation>
</comment>
<dbReference type="InterPro" id="IPR056910">
    <property type="entry name" value="TCB1-3_C2"/>
</dbReference>
<dbReference type="EMBL" id="LFMY01000002">
    <property type="protein sequence ID" value="OKL63539.1"/>
    <property type="molecule type" value="Genomic_DNA"/>
</dbReference>
<comment type="caution">
    <text evidence="15">The sequence shown here is derived from an EMBL/GenBank/DDBJ whole genome shotgun (WGS) entry which is preliminary data.</text>
</comment>
<dbReference type="InterPro" id="IPR037761">
    <property type="entry name" value="C2A_Tricalbin"/>
</dbReference>
<evidence type="ECO:0000313" key="16">
    <source>
        <dbReference type="Proteomes" id="UP000214365"/>
    </source>
</evidence>
<dbReference type="InterPro" id="IPR031468">
    <property type="entry name" value="SMP_LBD"/>
</dbReference>
<feature type="compositionally biased region" description="Polar residues" evidence="11">
    <location>
        <begin position="923"/>
        <end position="945"/>
    </location>
</feature>
<keyword evidence="8" id="KW-0445">Lipid transport</keyword>
<dbReference type="Proteomes" id="UP000214365">
    <property type="component" value="Unassembled WGS sequence"/>
</dbReference>
<evidence type="ECO:0000256" key="6">
    <source>
        <dbReference type="ARBA" id="ARBA00022824"/>
    </source>
</evidence>
<dbReference type="OrthoDB" id="1029639at2759"/>
<organism evidence="15 16">
    <name type="scientific">Talaromyces atroroseus</name>
    <dbReference type="NCBI Taxonomy" id="1441469"/>
    <lineage>
        <taxon>Eukaryota</taxon>
        <taxon>Fungi</taxon>
        <taxon>Dikarya</taxon>
        <taxon>Ascomycota</taxon>
        <taxon>Pezizomycotina</taxon>
        <taxon>Eurotiomycetes</taxon>
        <taxon>Eurotiomycetidae</taxon>
        <taxon>Eurotiales</taxon>
        <taxon>Trichocomaceae</taxon>
        <taxon>Talaromyces</taxon>
        <taxon>Talaromyces sect. Trachyspermi</taxon>
    </lineage>
</organism>
<evidence type="ECO:0000256" key="2">
    <source>
        <dbReference type="ARBA" id="ARBA00022448"/>
    </source>
</evidence>
<dbReference type="GO" id="GO:0005789">
    <property type="term" value="C:endoplasmic reticulum membrane"/>
    <property type="evidence" value="ECO:0007669"/>
    <property type="project" value="UniProtKB-SubCell"/>
</dbReference>
<reference evidence="15 16" key="1">
    <citation type="submission" date="2015-06" db="EMBL/GenBank/DDBJ databases">
        <title>Talaromyces atroroseus IBT 11181 draft genome.</title>
        <authorList>
            <person name="Rasmussen K.B."/>
            <person name="Rasmussen S."/>
            <person name="Petersen B."/>
            <person name="Sicheritz-Ponten T."/>
            <person name="Mortensen U.H."/>
            <person name="Thrane U."/>
        </authorList>
    </citation>
    <scope>NUCLEOTIDE SEQUENCE [LARGE SCALE GENOMIC DNA]</scope>
    <source>
        <strain evidence="15 16">IBT 11181</strain>
    </source>
</reference>
<gene>
    <name evidence="15" type="ORF">UA08_01208</name>
</gene>
<dbReference type="Pfam" id="PF24920">
    <property type="entry name" value="C2_TCB1"/>
    <property type="match status" value="1"/>
</dbReference>
<feature type="domain" description="C2" evidence="13">
    <location>
        <begin position="1089"/>
        <end position="1207"/>
    </location>
</feature>
<dbReference type="Pfam" id="PF25669">
    <property type="entry name" value="SMP_MUG190-like"/>
    <property type="match status" value="1"/>
</dbReference>
<evidence type="ECO:0000256" key="9">
    <source>
        <dbReference type="ARBA" id="ARBA00023121"/>
    </source>
</evidence>
<feature type="domain" description="C2" evidence="13">
    <location>
        <begin position="583"/>
        <end position="703"/>
    </location>
</feature>
<evidence type="ECO:0000256" key="8">
    <source>
        <dbReference type="ARBA" id="ARBA00023055"/>
    </source>
</evidence>
<dbReference type="CDD" id="cd04040">
    <property type="entry name" value="C2D_Tricalbin-like"/>
    <property type="match status" value="1"/>
</dbReference>
<keyword evidence="10 12" id="KW-0472">Membrane</keyword>
<dbReference type="STRING" id="1441469.A0A1Q5QCH4"/>
<evidence type="ECO:0000256" key="11">
    <source>
        <dbReference type="SAM" id="MobiDB-lite"/>
    </source>
</evidence>
<dbReference type="SUPFAM" id="SSF49562">
    <property type="entry name" value="C2 domain (Calcium/lipid-binding domain, CaLB)"/>
    <property type="match status" value="5"/>
</dbReference>
<dbReference type="SMART" id="SM00239">
    <property type="entry name" value="C2"/>
    <property type="match status" value="5"/>
</dbReference>
<feature type="transmembrane region" description="Helical" evidence="12">
    <location>
        <begin position="179"/>
        <end position="212"/>
    </location>
</feature>
<dbReference type="PRINTS" id="PR00360">
    <property type="entry name" value="C2DOMAIN"/>
</dbReference>
<feature type="region of interest" description="Disordered" evidence="11">
    <location>
        <begin position="1"/>
        <end position="29"/>
    </location>
</feature>
<keyword evidence="3" id="KW-0597">Phosphoprotein</keyword>
<feature type="region of interest" description="Disordered" evidence="11">
    <location>
        <begin position="92"/>
        <end position="125"/>
    </location>
</feature>
<sequence length="1512" mass="166866">MAAEESHAELKQQGIIETAQAAAQDPQSQIQPELVEQKLVDESRKAGAVAYQFDPNASPEEKAKITRSVIPPGFHNPNKAKGVALTTDKDLTGPVQYDLPPPSQATEEVNEASSEKEQLQNGQLTEDQRWARDRTGWAPQFMKPDQAKLEDGDTLLDHRTFLEDKISDKFFGDWYHNAAVIVFACLSSWIIAVLGGGLGWVFLVMAACGTYYRTSIRRVRRNFRDDVHREMAKQRLETDAESLEWINGFLLKFWPIYAPVLCDTIITSVDQVLSTATPAFLDNLRMKTFVLGTKPPRLEHVKTYPKTEVDTIIMDWKFSFTPNDTMDMTARDLKDKVNPKVVLEVRIGKGVISHGLDVIVEDFAFSGLMRVKVKLQIPFPHIERVDVCFLERPDIDYVCKPLGGETLGFDINFIPGLESFIKEQIHGNLSPMMYAPNVFPIEIAKMLAGNPVDQAIGVLAVTLQSAYNLKGSTRLGNTIDPYCSVSINNRKELARTKTIQDTTEPRWNETVYVIITSFTDALTIGIFDYNDLRKDQELGIATFPLDKLESEAEHENLALDVSYSGRNRGVLKADVRFFPVLQGRKLEDGTEEPVPELNTGVARFTVEQAKELDGSKSLVGSLNPYAVLLLNGKELHISKKLKRTNNPIFQDASKELLITDRKHAKLGLVIKDERELSTDPIIGRYQIKLDDMLRMMEKGQEWYQLAGSKKGRVKMTVDWRPVALRGIAGGAGYVQPIGVIRVHFKGASDLRNFEAIGMSDPYARVLLNGIPGGRTVTYKNNLNPNWNEIVYIPVHNTREKLTLEVMDEESMQRDRTLGQVDIALSDYVHEDENGEYEVDDEKQEVKSGLRMNGRGAAKGFLNYTIAFYPTVNVYNPEEDEESEEDDLATVPSEGLSKKNSIDSTSARQSLLRRGTDASRGSVDVTSNGRPSVDTTLSNKVESNGTPPSPGSPKTAVAKQAPKIHIEAADLPKYESGLVVFKVIDGQLSHANVYLEVIVDDHMFPSYTSMKIKSKTATFEDVGDAFIRELDMSQITLRLVEGTSDKEEKHVLAQLTGDTLTTLQRCLHTPTELVLRSDNGAVSKIKVSLRFIPVMMKLDPSESINNSGELSVHVLDATNLPSADRNGFSDPYCKFKLDDKEVFKTHVQKKTLQPVWNEFFVTSVKARIGADFRVDVYDWDFGDRADYLGGAPVDIESLEPFQSKTVSIDLDGKSGSIRLQLLFKPSYVTRTRQGHSTMSGTFATPGKLVGAPVKGVGMVGGGVIKGASFLGRGLKNRLHTHKESEVTAIEEQSPPATPNRNADGGISRVPGLVVEPSTPNTPDSLQRRHSRTRSIISQFGGDKGTPGSLGADTGTAVFTISSASGYPPSTNLRCHVRLLGSKGAKEVHKTKAVKNSTGSVQFDSSHETFKVPYVSADAQYQLKVVDHSTFGSDTSLGEALFFVDDQGSVMSKEKTVSVGSGSVIIKSSFTPSEPANGRPSTSHSVNLDPLDANGDASDKKRRSFLSKRSVSGA</sequence>
<dbReference type="GO" id="GO:0006869">
    <property type="term" value="P:lipid transport"/>
    <property type="evidence" value="ECO:0007669"/>
    <property type="project" value="UniProtKB-KW"/>
</dbReference>
<feature type="compositionally biased region" description="Polar residues" evidence="11">
    <location>
        <begin position="1468"/>
        <end position="1484"/>
    </location>
</feature>
<feature type="compositionally biased region" description="Acidic residues" evidence="11">
    <location>
        <begin position="877"/>
        <end position="887"/>
    </location>
</feature>
<keyword evidence="9" id="KW-0446">Lipid-binding</keyword>
<protein>
    <recommendedName>
        <fullName evidence="17">Tricalbin-1</fullName>
    </recommendedName>
</protein>
<keyword evidence="5" id="KW-0677">Repeat</keyword>
<evidence type="ECO:0000259" key="14">
    <source>
        <dbReference type="PROSITE" id="PS51847"/>
    </source>
</evidence>
<evidence type="ECO:0000256" key="5">
    <source>
        <dbReference type="ARBA" id="ARBA00022737"/>
    </source>
</evidence>
<dbReference type="InterPro" id="IPR037762">
    <property type="entry name" value="C2C_Tricalbin"/>
</dbReference>
<evidence type="ECO:0000256" key="12">
    <source>
        <dbReference type="SAM" id="Phobius"/>
    </source>
</evidence>
<dbReference type="InterPro" id="IPR037756">
    <property type="entry name" value="C2D_Tricalbin"/>
</dbReference>
<evidence type="ECO:0000313" key="15">
    <source>
        <dbReference type="EMBL" id="OKL63539.1"/>
    </source>
</evidence>
<feature type="domain" description="C2" evidence="13">
    <location>
        <begin position="439"/>
        <end position="559"/>
    </location>
</feature>
<feature type="domain" description="C2" evidence="13">
    <location>
        <begin position="709"/>
        <end position="837"/>
    </location>
</feature>
<dbReference type="InterPro" id="IPR000008">
    <property type="entry name" value="C2_dom"/>
</dbReference>
<name>A0A1Q5QCH4_TALAT</name>
<keyword evidence="2" id="KW-0813">Transport</keyword>
<dbReference type="PANTHER" id="PTHR46980">
    <property type="entry name" value="TRICALBIN-1-RELATED"/>
    <property type="match status" value="1"/>
</dbReference>
<dbReference type="InterPro" id="IPR017147">
    <property type="entry name" value="Tricalbin"/>
</dbReference>
<feature type="region of interest" description="Disordered" evidence="11">
    <location>
        <begin position="1467"/>
        <end position="1512"/>
    </location>
</feature>
<dbReference type="PANTHER" id="PTHR46980:SF2">
    <property type="entry name" value="TRICALBIN-1-RELATED"/>
    <property type="match status" value="1"/>
</dbReference>
<evidence type="ECO:0000259" key="13">
    <source>
        <dbReference type="PROSITE" id="PS50004"/>
    </source>
</evidence>
<dbReference type="PIRSF" id="PIRSF037232">
    <property type="entry name" value="Tricalbin"/>
    <property type="match status" value="1"/>
</dbReference>
<evidence type="ECO:0000256" key="7">
    <source>
        <dbReference type="ARBA" id="ARBA00022989"/>
    </source>
</evidence>
<dbReference type="RefSeq" id="XP_020123660.1">
    <property type="nucleotide sequence ID" value="XM_020261646.1"/>
</dbReference>
<evidence type="ECO:0000256" key="4">
    <source>
        <dbReference type="ARBA" id="ARBA00022692"/>
    </source>
</evidence>
<dbReference type="CDD" id="cd04052">
    <property type="entry name" value="C2B_Tricalbin-like"/>
    <property type="match status" value="1"/>
</dbReference>
<dbReference type="PROSITE" id="PS50004">
    <property type="entry name" value="C2"/>
    <property type="match status" value="4"/>
</dbReference>
<dbReference type="PROSITE" id="PS51847">
    <property type="entry name" value="SMP"/>
    <property type="match status" value="1"/>
</dbReference>
<proteinExistence type="predicted"/>
<dbReference type="Pfam" id="PF00168">
    <property type="entry name" value="C2"/>
    <property type="match status" value="5"/>
</dbReference>
<evidence type="ECO:0000256" key="1">
    <source>
        <dbReference type="ARBA" id="ARBA00004586"/>
    </source>
</evidence>
<evidence type="ECO:0008006" key="17">
    <source>
        <dbReference type="Google" id="ProtNLM"/>
    </source>
</evidence>
<dbReference type="GeneID" id="31000963"/>
<feature type="compositionally biased region" description="Basic and acidic residues" evidence="11">
    <location>
        <begin position="1"/>
        <end position="10"/>
    </location>
</feature>
<feature type="region of interest" description="Disordered" evidence="11">
    <location>
        <begin position="1283"/>
        <end position="1328"/>
    </location>
</feature>
<dbReference type="CDD" id="cd04044">
    <property type="entry name" value="C2A_Tricalbin-like"/>
    <property type="match status" value="1"/>
</dbReference>
<dbReference type="InterPro" id="IPR035892">
    <property type="entry name" value="C2_domain_sf"/>
</dbReference>